<comment type="function">
    <text evidence="5">Forms part of the polypeptide exit tunnel.</text>
</comment>
<evidence type="ECO:0000313" key="7">
    <source>
        <dbReference type="EMBL" id="MFD2674506.1"/>
    </source>
</evidence>
<sequence length="214" mass="23035">MAANTIDVLDATGKKSGSVELPAELFDVDMNIPLVHQVVVAQQAAARQGTHKTKNRGERSGAGRKPFKQKGTGNARQGSIRMPQHRGGGIVHGPTPRDYSQRTPKKMVAAALVQSLSDRARSGRIHVFTELVAGEVPSTSAALTAFRTAAEGRNVLVVVDREDTITRKSVRNIERAHVLEADQLNAYDVLVADDVVFLKTAFDGFVAAKTGKEQ</sequence>
<comment type="function">
    <text evidence="5">One of the primary rRNA binding proteins, this protein initially binds near the 5'-end of the 23S rRNA. It is important during the early stages of 50S assembly. It makes multiple contacts with different domains of the 23S rRNA in the assembled 50S subunit and ribosome.</text>
</comment>
<keyword evidence="5" id="KW-0694">RNA-binding</keyword>
<dbReference type="EMBL" id="JBHUNF010000002">
    <property type="protein sequence ID" value="MFD2674506.1"/>
    <property type="molecule type" value="Genomic_DNA"/>
</dbReference>
<evidence type="ECO:0000313" key="8">
    <source>
        <dbReference type="Proteomes" id="UP001597453"/>
    </source>
</evidence>
<accession>A0ABW5RHE5</accession>
<evidence type="ECO:0000256" key="1">
    <source>
        <dbReference type="ARBA" id="ARBA00010528"/>
    </source>
</evidence>
<dbReference type="NCBIfam" id="TIGR03953">
    <property type="entry name" value="rplD_bact"/>
    <property type="match status" value="1"/>
</dbReference>
<dbReference type="Proteomes" id="UP001597453">
    <property type="component" value="Unassembled WGS sequence"/>
</dbReference>
<dbReference type="Pfam" id="PF00573">
    <property type="entry name" value="Ribosomal_L4"/>
    <property type="match status" value="1"/>
</dbReference>
<organism evidence="7 8">
    <name type="scientific">Gulosibacter bifidus</name>
    <dbReference type="NCBI Taxonomy" id="272239"/>
    <lineage>
        <taxon>Bacteria</taxon>
        <taxon>Bacillati</taxon>
        <taxon>Actinomycetota</taxon>
        <taxon>Actinomycetes</taxon>
        <taxon>Micrococcales</taxon>
        <taxon>Microbacteriaceae</taxon>
        <taxon>Gulosibacter</taxon>
    </lineage>
</organism>
<dbReference type="Gene3D" id="3.40.1370.10">
    <property type="match status" value="1"/>
</dbReference>
<reference evidence="8" key="1">
    <citation type="journal article" date="2019" name="Int. J. Syst. Evol. Microbiol.">
        <title>The Global Catalogue of Microorganisms (GCM) 10K type strain sequencing project: providing services to taxonomists for standard genome sequencing and annotation.</title>
        <authorList>
            <consortium name="The Broad Institute Genomics Platform"/>
            <consortium name="The Broad Institute Genome Sequencing Center for Infectious Disease"/>
            <person name="Wu L."/>
            <person name="Ma J."/>
        </authorList>
    </citation>
    <scope>NUCLEOTIDE SEQUENCE [LARGE SCALE GENOMIC DNA]</scope>
    <source>
        <strain evidence="8">TISTR 1511</strain>
    </source>
</reference>
<dbReference type="InterPro" id="IPR002136">
    <property type="entry name" value="Ribosomal_uL4"/>
</dbReference>
<keyword evidence="5" id="KW-0699">rRNA-binding</keyword>
<evidence type="ECO:0000256" key="5">
    <source>
        <dbReference type="HAMAP-Rule" id="MF_01328"/>
    </source>
</evidence>
<dbReference type="PANTHER" id="PTHR10746">
    <property type="entry name" value="50S RIBOSOMAL PROTEIN L4"/>
    <property type="match status" value="1"/>
</dbReference>
<feature type="region of interest" description="Disordered" evidence="6">
    <location>
        <begin position="45"/>
        <end position="102"/>
    </location>
</feature>
<protein>
    <recommendedName>
        <fullName evidence="4 5">Large ribosomal subunit protein uL4</fullName>
    </recommendedName>
</protein>
<dbReference type="InterPro" id="IPR023574">
    <property type="entry name" value="Ribosomal_uL4_dom_sf"/>
</dbReference>
<evidence type="ECO:0000256" key="3">
    <source>
        <dbReference type="ARBA" id="ARBA00023274"/>
    </source>
</evidence>
<name>A0ABW5RHE5_9MICO</name>
<evidence type="ECO:0000256" key="6">
    <source>
        <dbReference type="SAM" id="MobiDB-lite"/>
    </source>
</evidence>
<evidence type="ECO:0000256" key="2">
    <source>
        <dbReference type="ARBA" id="ARBA00022980"/>
    </source>
</evidence>
<comment type="similarity">
    <text evidence="1 5">Belongs to the universal ribosomal protein uL4 family.</text>
</comment>
<comment type="caution">
    <text evidence="7">The sequence shown here is derived from an EMBL/GenBank/DDBJ whole genome shotgun (WGS) entry which is preliminary data.</text>
</comment>
<evidence type="ECO:0000256" key="4">
    <source>
        <dbReference type="ARBA" id="ARBA00035244"/>
    </source>
</evidence>
<dbReference type="HAMAP" id="MF_01328_B">
    <property type="entry name" value="Ribosomal_uL4_B"/>
    <property type="match status" value="1"/>
</dbReference>
<dbReference type="GO" id="GO:0005840">
    <property type="term" value="C:ribosome"/>
    <property type="evidence" value="ECO:0007669"/>
    <property type="project" value="UniProtKB-KW"/>
</dbReference>
<comment type="subunit">
    <text evidence="5">Part of the 50S ribosomal subunit.</text>
</comment>
<keyword evidence="3 5" id="KW-0687">Ribonucleoprotein</keyword>
<dbReference type="SUPFAM" id="SSF52166">
    <property type="entry name" value="Ribosomal protein L4"/>
    <property type="match status" value="1"/>
</dbReference>
<gene>
    <name evidence="5 7" type="primary">rplD</name>
    <name evidence="7" type="ORF">ACFSUQ_04235</name>
</gene>
<keyword evidence="2 5" id="KW-0689">Ribosomal protein</keyword>
<dbReference type="InterPro" id="IPR013005">
    <property type="entry name" value="Ribosomal_uL4-like"/>
</dbReference>
<dbReference type="RefSeq" id="WP_066056488.1">
    <property type="nucleotide sequence ID" value="NZ_JBHUNF010000002.1"/>
</dbReference>
<dbReference type="PANTHER" id="PTHR10746:SF6">
    <property type="entry name" value="LARGE RIBOSOMAL SUBUNIT PROTEIN UL4M"/>
    <property type="match status" value="1"/>
</dbReference>
<keyword evidence="8" id="KW-1185">Reference proteome</keyword>
<proteinExistence type="inferred from homology"/>